<dbReference type="EMBL" id="JAFEKC020000003">
    <property type="protein sequence ID" value="KAK0515661.1"/>
    <property type="molecule type" value="Genomic_DNA"/>
</dbReference>
<organism evidence="2 3">
    <name type="scientific">Cladonia borealis</name>
    <dbReference type="NCBI Taxonomy" id="184061"/>
    <lineage>
        <taxon>Eukaryota</taxon>
        <taxon>Fungi</taxon>
        <taxon>Dikarya</taxon>
        <taxon>Ascomycota</taxon>
        <taxon>Pezizomycotina</taxon>
        <taxon>Lecanoromycetes</taxon>
        <taxon>OSLEUM clade</taxon>
        <taxon>Lecanoromycetidae</taxon>
        <taxon>Lecanorales</taxon>
        <taxon>Lecanorineae</taxon>
        <taxon>Cladoniaceae</taxon>
        <taxon>Cladonia</taxon>
    </lineage>
</organism>
<keyword evidence="3" id="KW-1185">Reference proteome</keyword>
<feature type="compositionally biased region" description="Pro residues" evidence="1">
    <location>
        <begin position="1"/>
        <end position="15"/>
    </location>
</feature>
<accession>A0AA39R8Z0</accession>
<protein>
    <submittedName>
        <fullName evidence="2">Uncharacterized protein</fullName>
    </submittedName>
</protein>
<gene>
    <name evidence="2" type="ORF">JMJ35_001695</name>
</gene>
<name>A0AA39R8Z0_9LECA</name>
<evidence type="ECO:0000313" key="3">
    <source>
        <dbReference type="Proteomes" id="UP001166286"/>
    </source>
</evidence>
<sequence length="95" mass="10911">MSPSPPTVRTPPRLTPQPRLLSHLPPPVNPHITSLHNQAYITDTVLRIQLARHNRKLQPPSLNHFHNSTYNIPSNMHHATIRRSHMEAFKPKRVA</sequence>
<reference evidence="2" key="1">
    <citation type="submission" date="2023-03" db="EMBL/GenBank/DDBJ databases">
        <title>Complete genome of Cladonia borealis.</title>
        <authorList>
            <person name="Park H."/>
        </authorList>
    </citation>
    <scope>NUCLEOTIDE SEQUENCE</scope>
    <source>
        <strain evidence="2">ANT050790</strain>
    </source>
</reference>
<feature type="region of interest" description="Disordered" evidence="1">
    <location>
        <begin position="1"/>
        <end position="29"/>
    </location>
</feature>
<dbReference type="AlphaFoldDB" id="A0AA39R8Z0"/>
<dbReference type="Proteomes" id="UP001166286">
    <property type="component" value="Unassembled WGS sequence"/>
</dbReference>
<proteinExistence type="predicted"/>
<comment type="caution">
    <text evidence="2">The sequence shown here is derived from an EMBL/GenBank/DDBJ whole genome shotgun (WGS) entry which is preliminary data.</text>
</comment>
<evidence type="ECO:0000313" key="2">
    <source>
        <dbReference type="EMBL" id="KAK0515661.1"/>
    </source>
</evidence>
<evidence type="ECO:0000256" key="1">
    <source>
        <dbReference type="SAM" id="MobiDB-lite"/>
    </source>
</evidence>